<dbReference type="SMART" id="SM00014">
    <property type="entry name" value="acidPPc"/>
    <property type="match status" value="1"/>
</dbReference>
<evidence type="ECO:0000313" key="10">
    <source>
        <dbReference type="EMBL" id="OUS43818.1"/>
    </source>
</evidence>
<feature type="transmembrane region" description="Helical" evidence="7">
    <location>
        <begin position="112"/>
        <end position="134"/>
    </location>
</feature>
<accession>Q01CT9</accession>
<comment type="similarity">
    <text evidence="2">Belongs to the PA-phosphatase related phosphoesterase family.</text>
</comment>
<comment type="subcellular location">
    <subcellularLocation>
        <location evidence="1">Membrane</location>
        <topology evidence="1">Multi-pass membrane protein</topology>
    </subcellularLocation>
</comment>
<name>Q01CT9_OSTTA</name>
<dbReference type="Gene3D" id="1.20.144.10">
    <property type="entry name" value="Phosphatidic acid phosphatase type 2/haloperoxidase"/>
    <property type="match status" value="1"/>
</dbReference>
<dbReference type="GO" id="GO:0008195">
    <property type="term" value="F:phosphatidate phosphatase activity"/>
    <property type="evidence" value="ECO:0007669"/>
    <property type="project" value="TreeGrafter"/>
</dbReference>
<dbReference type="FunCoup" id="Q01CT9">
    <property type="interactions" value="1494"/>
</dbReference>
<protein>
    <submittedName>
        <fullName evidence="9">Phosphatidic acid phosphatase type 2/haloperoxidase</fullName>
    </submittedName>
    <submittedName>
        <fullName evidence="10">Putative phosphatidic acid phosphatase</fullName>
    </submittedName>
</protein>
<keyword evidence="4 7" id="KW-1133">Transmembrane helix</keyword>
<dbReference type="OrthoDB" id="10030083at2759"/>
<dbReference type="GO" id="GO:0046839">
    <property type="term" value="P:phospholipid dephosphorylation"/>
    <property type="evidence" value="ECO:0007669"/>
    <property type="project" value="TreeGrafter"/>
</dbReference>
<reference evidence="10" key="3">
    <citation type="submission" date="2017-04" db="EMBL/GenBank/DDBJ databases">
        <title>Population genomics of picophytoplankton unveils novel chromosome hypervariability.</title>
        <authorList>
            <consortium name="DOE Joint Genome Institute"/>
            <person name="Blanc-Mathieu R."/>
            <person name="Krasovec M."/>
            <person name="Hebrard M."/>
            <person name="Yau S."/>
            <person name="Desgranges E."/>
            <person name="Martin J."/>
            <person name="Schackwitz W."/>
            <person name="Kuo A."/>
            <person name="Salin G."/>
            <person name="Donnadieu C."/>
            <person name="Desdevises Y."/>
            <person name="Sanchez-Ferandin S."/>
            <person name="Moreau H."/>
            <person name="Rivals E."/>
            <person name="Grigoriev I.V."/>
            <person name="Grimsley N."/>
            <person name="Eyre-Walker A."/>
            <person name="Piganeau G."/>
        </authorList>
    </citation>
    <scope>NUCLEOTIDE SEQUENCE [LARGE SCALE GENOMIC DNA]</scope>
    <source>
        <strain evidence="10">RCC 1115</strain>
    </source>
</reference>
<dbReference type="CDD" id="cd03390">
    <property type="entry name" value="PAP2_containing_1_like"/>
    <property type="match status" value="1"/>
</dbReference>
<dbReference type="InterPro" id="IPR036938">
    <property type="entry name" value="PAP2/HPO_sf"/>
</dbReference>
<dbReference type="GO" id="GO:0006644">
    <property type="term" value="P:phospholipid metabolic process"/>
    <property type="evidence" value="ECO:0007669"/>
    <property type="project" value="InterPro"/>
</dbReference>
<evidence type="ECO:0000313" key="9">
    <source>
        <dbReference type="EMBL" id="CAL52864.1"/>
    </source>
</evidence>
<gene>
    <name evidence="10" type="ORF">BE221DRAFT_79029</name>
    <name evidence="9" type="ORF">OT_ostta03g02130</name>
</gene>
<dbReference type="EMBL" id="CAID01000003">
    <property type="protein sequence ID" value="CAL52864.1"/>
    <property type="molecule type" value="Genomic_DNA"/>
</dbReference>
<dbReference type="InParanoid" id="Q01CT9"/>
<feature type="transmembrane region" description="Helical" evidence="7">
    <location>
        <begin position="35"/>
        <end position="52"/>
    </location>
</feature>
<accession>A0A454Y3Z0</accession>
<dbReference type="Proteomes" id="UP000195557">
    <property type="component" value="Unassembled WGS sequence"/>
</dbReference>
<sequence length="291" mass="32984">MASSSGERGETAREAREEREETSNLMTRRARARTLAVDAVAFGLMFSLGTWLEVAEPNQKYIQQEMLWRYSYPHKENTVPTVVVPIISFLIPLACMLAVPRSWNPHVRKERAIGGLTVSVGLTWVVTCAMKNIIGNIRPDFVARCWPDGNIVWASAGVPKCSGANDDVQQGRRSFPSGHTSMSFSGLFYCSLYLAAWFRVGREERKFRRWEAVWKLIVVLGPTLLAMFVGLTRIRDYWHHWEDVLVGATLGTTFAYVSWVYKKPYVRPSGFGFNENYTPLGRSAEDFSLVD</sequence>
<dbReference type="SUPFAM" id="SSF48317">
    <property type="entry name" value="Acid phosphatase/Vanadium-dependent haloperoxidase"/>
    <property type="match status" value="1"/>
</dbReference>
<dbReference type="PROSITE" id="PS50835">
    <property type="entry name" value="IG_LIKE"/>
    <property type="match status" value="1"/>
</dbReference>
<evidence type="ECO:0000256" key="1">
    <source>
        <dbReference type="ARBA" id="ARBA00004141"/>
    </source>
</evidence>
<feature type="domain" description="Ig-like" evidence="8">
    <location>
        <begin position="105"/>
        <end position="192"/>
    </location>
</feature>
<evidence type="ECO:0000259" key="8">
    <source>
        <dbReference type="PROSITE" id="PS50835"/>
    </source>
</evidence>
<keyword evidence="5 7" id="KW-0472">Membrane</keyword>
<dbReference type="PANTHER" id="PTHR10165:SF35">
    <property type="entry name" value="RE23632P"/>
    <property type="match status" value="1"/>
</dbReference>
<dbReference type="GeneID" id="9833166"/>
<dbReference type="AlphaFoldDB" id="Q01CT9"/>
<feature type="region of interest" description="Disordered" evidence="6">
    <location>
        <begin position="1"/>
        <end position="27"/>
    </location>
</feature>
<evidence type="ECO:0000256" key="5">
    <source>
        <dbReference type="ARBA" id="ARBA00023136"/>
    </source>
</evidence>
<evidence type="ECO:0000256" key="7">
    <source>
        <dbReference type="SAM" id="Phobius"/>
    </source>
</evidence>
<evidence type="ECO:0000256" key="3">
    <source>
        <dbReference type="ARBA" id="ARBA00022692"/>
    </source>
</evidence>
<dbReference type="PANTHER" id="PTHR10165">
    <property type="entry name" value="LIPID PHOSPHATE PHOSPHATASE"/>
    <property type="match status" value="1"/>
</dbReference>
<dbReference type="KEGG" id="ota:OT_ostta03g02130"/>
<proteinExistence type="inferred from homology"/>
<feature type="compositionally biased region" description="Basic and acidic residues" evidence="6">
    <location>
        <begin position="7"/>
        <end position="22"/>
    </location>
</feature>
<dbReference type="InterPro" id="IPR000326">
    <property type="entry name" value="PAP2/HPO"/>
</dbReference>
<evidence type="ECO:0000256" key="4">
    <source>
        <dbReference type="ARBA" id="ARBA00022989"/>
    </source>
</evidence>
<evidence type="ECO:0000256" key="6">
    <source>
        <dbReference type="SAM" id="MobiDB-lite"/>
    </source>
</evidence>
<dbReference type="OMA" id="GKEESKW"/>
<feature type="transmembrane region" description="Helical" evidence="7">
    <location>
        <begin position="82"/>
        <end position="100"/>
    </location>
</feature>
<keyword evidence="11" id="KW-1185">Reference proteome</keyword>
<dbReference type="Pfam" id="PF01569">
    <property type="entry name" value="PAP2"/>
    <property type="match status" value="1"/>
</dbReference>
<evidence type="ECO:0000313" key="11">
    <source>
        <dbReference type="Proteomes" id="UP000009170"/>
    </source>
</evidence>
<accession>A0A1Y5I2R4</accession>
<dbReference type="EMBL" id="KZ155826">
    <property type="protein sequence ID" value="OUS43818.1"/>
    <property type="molecule type" value="Genomic_DNA"/>
</dbReference>
<dbReference type="InterPro" id="IPR043216">
    <property type="entry name" value="PAP-like"/>
</dbReference>
<dbReference type="InterPro" id="IPR007110">
    <property type="entry name" value="Ig-like_dom"/>
</dbReference>
<feature type="transmembrane region" description="Helical" evidence="7">
    <location>
        <begin position="244"/>
        <end position="261"/>
    </location>
</feature>
<reference evidence="9" key="2">
    <citation type="journal article" date="2014" name="BMC Genomics">
        <title>An improved genome of the model marine alga Ostreococcus tauri unfolds by assessing Illumina de novo assemblies.</title>
        <authorList>
            <person name="Blanc-Mathieu R."/>
            <person name="Verhelst B."/>
            <person name="Derelle E."/>
            <person name="Rombauts S."/>
            <person name="Bouget F.Y."/>
            <person name="Carre I."/>
            <person name="Chateau A."/>
            <person name="Eyre-Walker A."/>
            <person name="Grimsley N."/>
            <person name="Moreau H."/>
            <person name="Piegu B."/>
            <person name="Rivals E."/>
            <person name="Schackwitz W."/>
            <person name="Van de Peer Y."/>
            <person name="Piganeau G."/>
        </authorList>
    </citation>
    <scope>NUCLEOTIDE SEQUENCE</scope>
    <source>
        <strain evidence="9">RCC4221</strain>
    </source>
</reference>
<keyword evidence="3 7" id="KW-0812">Transmembrane</keyword>
<feature type="transmembrane region" description="Helical" evidence="7">
    <location>
        <begin position="212"/>
        <end position="232"/>
    </location>
</feature>
<reference evidence="9 11" key="1">
    <citation type="journal article" date="2006" name="Proc. Natl. Acad. Sci. U.S.A.">
        <title>Genome analysis of the smallest free-living eukaryote Ostreococcus tauri unveils many unique features.</title>
        <authorList>
            <person name="Derelle E."/>
            <person name="Ferraz C."/>
            <person name="Rombauts S."/>
            <person name="Rouze P."/>
            <person name="Worden A.Z."/>
            <person name="Robbens S."/>
            <person name="Partensky F."/>
            <person name="Degroeve S."/>
            <person name="Echeynie S."/>
            <person name="Cooke R."/>
            <person name="Saeys Y."/>
            <person name="Wuyts J."/>
            <person name="Jabbari K."/>
            <person name="Bowler C."/>
            <person name="Panaud O."/>
            <person name="Piegu B."/>
            <person name="Ball S.G."/>
            <person name="Ral J.-P."/>
            <person name="Bouget F.-Y."/>
            <person name="Piganeau G."/>
            <person name="De Baets B."/>
            <person name="Picard A."/>
            <person name="Delseny M."/>
            <person name="Demaille J."/>
            <person name="Van de Peer Y."/>
            <person name="Moreau H."/>
        </authorList>
    </citation>
    <scope>NUCLEOTIDE SEQUENCE [LARGE SCALE GENOMIC DNA]</scope>
    <source>
        <strain evidence="9 11">OTTH0595</strain>
    </source>
</reference>
<evidence type="ECO:0000256" key="2">
    <source>
        <dbReference type="ARBA" id="ARBA00008816"/>
    </source>
</evidence>
<feature type="transmembrane region" description="Helical" evidence="7">
    <location>
        <begin position="182"/>
        <end position="200"/>
    </location>
</feature>
<dbReference type="Proteomes" id="UP000009170">
    <property type="component" value="Unassembled WGS sequence"/>
</dbReference>
<organism evidence="9 11">
    <name type="scientific">Ostreococcus tauri</name>
    <name type="common">Marine green alga</name>
    <dbReference type="NCBI Taxonomy" id="70448"/>
    <lineage>
        <taxon>Eukaryota</taxon>
        <taxon>Viridiplantae</taxon>
        <taxon>Chlorophyta</taxon>
        <taxon>Mamiellophyceae</taxon>
        <taxon>Mamiellales</taxon>
        <taxon>Bathycoccaceae</taxon>
        <taxon>Ostreococcus</taxon>
    </lineage>
</organism>
<dbReference type="GO" id="GO:0016020">
    <property type="term" value="C:membrane"/>
    <property type="evidence" value="ECO:0007669"/>
    <property type="project" value="UniProtKB-SubCell"/>
</dbReference>
<dbReference type="RefSeq" id="XP_003078124.1">
    <property type="nucleotide sequence ID" value="XM_003078076.1"/>
</dbReference>
<dbReference type="STRING" id="70448.Q01CT9"/>